<dbReference type="PROSITE" id="PS51273">
    <property type="entry name" value="GATASE_TYPE_1"/>
    <property type="match status" value="1"/>
</dbReference>
<feature type="domain" description="Glutamine amidotransferase" evidence="1">
    <location>
        <begin position="74"/>
        <end position="181"/>
    </location>
</feature>
<dbReference type="InterPro" id="IPR029062">
    <property type="entry name" value="Class_I_gatase-like"/>
</dbReference>
<reference evidence="2" key="1">
    <citation type="submission" date="2020-05" db="EMBL/GenBank/DDBJ databases">
        <authorList>
            <person name="Chiriac C."/>
            <person name="Salcher M."/>
            <person name="Ghai R."/>
            <person name="Kavagutti S V."/>
        </authorList>
    </citation>
    <scope>NUCLEOTIDE SEQUENCE</scope>
</reference>
<dbReference type="PANTHER" id="PTHR42695:SF5">
    <property type="entry name" value="GLUTAMINE AMIDOTRANSFERASE YLR126C-RELATED"/>
    <property type="match status" value="1"/>
</dbReference>
<dbReference type="InterPro" id="IPR044992">
    <property type="entry name" value="ChyE-like"/>
</dbReference>
<evidence type="ECO:0000313" key="2">
    <source>
        <dbReference type="EMBL" id="CAB4333967.1"/>
    </source>
</evidence>
<sequence length="237" mass="25343">MPKATVLFIQNYLTDPPHLMSSWLSELGFEIKTIKAFAGEAIPEELPPHISALIPLGGAMGALDDLVAPWLAAERALIQKTVAAGTPVIGICLGAQLLGAALGGRVSRLDSNEIGIYEISQVASDEIMNVGESTLSTQWHEDYVSVLPPGATLLAKSDTCPTQIFKVADLSYGIQCHPEADASIVALWEEKPDNAFKSFGLQKVSDSIRIAEPALVASWKPLIQNWGRAVLKASAEK</sequence>
<dbReference type="Gene3D" id="3.40.50.880">
    <property type="match status" value="1"/>
</dbReference>
<organism evidence="2">
    <name type="scientific">freshwater metagenome</name>
    <dbReference type="NCBI Taxonomy" id="449393"/>
    <lineage>
        <taxon>unclassified sequences</taxon>
        <taxon>metagenomes</taxon>
        <taxon>ecological metagenomes</taxon>
    </lineage>
</organism>
<dbReference type="Pfam" id="PF00117">
    <property type="entry name" value="GATase"/>
    <property type="match status" value="1"/>
</dbReference>
<dbReference type="AlphaFoldDB" id="A0A6J5YYF7"/>
<dbReference type="EMBL" id="CAESAK010000037">
    <property type="protein sequence ID" value="CAB4333967.1"/>
    <property type="molecule type" value="Genomic_DNA"/>
</dbReference>
<dbReference type="GO" id="GO:0005829">
    <property type="term" value="C:cytosol"/>
    <property type="evidence" value="ECO:0007669"/>
    <property type="project" value="TreeGrafter"/>
</dbReference>
<dbReference type="PANTHER" id="PTHR42695">
    <property type="entry name" value="GLUTAMINE AMIDOTRANSFERASE YLR126C-RELATED"/>
    <property type="match status" value="1"/>
</dbReference>
<dbReference type="SUPFAM" id="SSF52317">
    <property type="entry name" value="Class I glutamine amidotransferase-like"/>
    <property type="match status" value="1"/>
</dbReference>
<dbReference type="CDD" id="cd01741">
    <property type="entry name" value="GATase1_1"/>
    <property type="match status" value="1"/>
</dbReference>
<gene>
    <name evidence="2" type="ORF">UFOPK3775_00401</name>
</gene>
<dbReference type="InterPro" id="IPR017926">
    <property type="entry name" value="GATASE"/>
</dbReference>
<proteinExistence type="predicted"/>
<accession>A0A6J5YYF7</accession>
<protein>
    <submittedName>
        <fullName evidence="2">Unannotated protein</fullName>
    </submittedName>
</protein>
<name>A0A6J5YYF7_9ZZZZ</name>
<evidence type="ECO:0000259" key="1">
    <source>
        <dbReference type="Pfam" id="PF00117"/>
    </source>
</evidence>